<evidence type="ECO:0000256" key="5">
    <source>
        <dbReference type="ARBA" id="ARBA00022692"/>
    </source>
</evidence>
<evidence type="ECO:0000313" key="14">
    <source>
        <dbReference type="Proteomes" id="UP000192569"/>
    </source>
</evidence>
<proteinExistence type="inferred from homology"/>
<dbReference type="CDD" id="cd00310">
    <property type="entry name" value="ATP-synt_Fo_a_6"/>
    <property type="match status" value="1"/>
</dbReference>
<feature type="transmembrane region" description="Helical" evidence="11">
    <location>
        <begin position="119"/>
        <end position="136"/>
    </location>
</feature>
<dbReference type="Gene3D" id="1.20.120.220">
    <property type="entry name" value="ATP synthase, F0 complex, subunit A"/>
    <property type="match status" value="1"/>
</dbReference>
<keyword evidence="7 11" id="KW-1133">Transmembrane helix</keyword>
<dbReference type="PANTHER" id="PTHR42823:SF3">
    <property type="entry name" value="ATP SYNTHASE SUBUNIT A, CHLOROPLASTIC"/>
    <property type="match status" value="1"/>
</dbReference>
<dbReference type="RefSeq" id="WP_084666916.1">
    <property type="nucleotide sequence ID" value="NZ_LT838272.1"/>
</dbReference>
<sequence>MMAEKLHELAAVMEHVRPHVVFYLGPIPVYSTVVNTWIVMVILFVGVFFLTRKLQFIPRGPQHLLEMVLQFILGLLEETMGKEGRKYLPLVATLFIFILSLNLSWFIPGMKPPTMDLSTTAAFGVTTIILVQLIAIKKKGLKGYIKHFFSPAPFLFPLNVIEEMVKPVSLSLRLFGNMFGEEMVVTILAILVPFLVPTPVMLLGVIMGFIQAFVFTLLTVTYIANFIHGH</sequence>
<evidence type="ECO:0000256" key="9">
    <source>
        <dbReference type="ARBA" id="ARBA00023136"/>
    </source>
</evidence>
<evidence type="ECO:0000256" key="1">
    <source>
        <dbReference type="ARBA" id="ARBA00004141"/>
    </source>
</evidence>
<dbReference type="InterPro" id="IPR035908">
    <property type="entry name" value="F0_ATP_A_sf"/>
</dbReference>
<reference evidence="13 14" key="1">
    <citation type="submission" date="2017-04" db="EMBL/GenBank/DDBJ databases">
        <authorList>
            <person name="Afonso C.L."/>
            <person name="Miller P.J."/>
            <person name="Scott M.A."/>
            <person name="Spackman E."/>
            <person name="Goraichik I."/>
            <person name="Dimitrov K.M."/>
            <person name="Suarez D.L."/>
            <person name="Swayne D.E."/>
        </authorList>
    </citation>
    <scope>NUCLEOTIDE SEQUENCE [LARGE SCALE GENOMIC DNA]</scope>
    <source>
        <strain evidence="13 14">ToBE</strain>
    </source>
</reference>
<keyword evidence="4 11" id="KW-0138">CF(0)</keyword>
<dbReference type="PANTHER" id="PTHR42823">
    <property type="entry name" value="ATP SYNTHASE SUBUNIT A, CHLOROPLASTIC"/>
    <property type="match status" value="1"/>
</dbReference>
<evidence type="ECO:0000256" key="12">
    <source>
        <dbReference type="RuleBase" id="RU000483"/>
    </source>
</evidence>
<organism evidence="13 14">
    <name type="scientific">Thermanaeromonas toyohensis ToBE</name>
    <dbReference type="NCBI Taxonomy" id="698762"/>
    <lineage>
        <taxon>Bacteria</taxon>
        <taxon>Bacillati</taxon>
        <taxon>Bacillota</taxon>
        <taxon>Clostridia</taxon>
        <taxon>Neomoorellales</taxon>
        <taxon>Neomoorellaceae</taxon>
        <taxon>Thermanaeromonas</taxon>
    </lineage>
</organism>
<comment type="subcellular location">
    <subcellularLocation>
        <location evidence="11 12">Cell membrane</location>
        <topology evidence="11 12">Multi-pass membrane protein</topology>
    </subcellularLocation>
    <subcellularLocation>
        <location evidence="1">Membrane</location>
        <topology evidence="1">Multi-pass membrane protein</topology>
    </subcellularLocation>
</comment>
<dbReference type="GO" id="GO:0046933">
    <property type="term" value="F:proton-transporting ATP synthase activity, rotational mechanism"/>
    <property type="evidence" value="ECO:0007669"/>
    <property type="project" value="UniProtKB-UniRule"/>
</dbReference>
<dbReference type="InterPro" id="IPR045082">
    <property type="entry name" value="ATP_syn_F0_a_bact/chloroplast"/>
</dbReference>
<gene>
    <name evidence="11" type="primary">atpB</name>
    <name evidence="13" type="ORF">SAMN00808754_3278</name>
</gene>
<feature type="transmembrane region" description="Helical" evidence="11">
    <location>
        <begin position="87"/>
        <end position="107"/>
    </location>
</feature>
<evidence type="ECO:0000256" key="7">
    <source>
        <dbReference type="ARBA" id="ARBA00022989"/>
    </source>
</evidence>
<comment type="similarity">
    <text evidence="2 11 12">Belongs to the ATPase A chain family.</text>
</comment>
<dbReference type="GO" id="GO:0045259">
    <property type="term" value="C:proton-transporting ATP synthase complex"/>
    <property type="evidence" value="ECO:0007669"/>
    <property type="project" value="UniProtKB-KW"/>
</dbReference>
<dbReference type="AlphaFoldDB" id="A0A1W1W3Y8"/>
<protein>
    <recommendedName>
        <fullName evidence="11 12">ATP synthase subunit a</fullName>
    </recommendedName>
    <alternativeName>
        <fullName evidence="11">ATP synthase F0 sector subunit a</fullName>
    </alternativeName>
    <alternativeName>
        <fullName evidence="11">F-ATPase subunit 6</fullName>
    </alternativeName>
</protein>
<evidence type="ECO:0000256" key="3">
    <source>
        <dbReference type="ARBA" id="ARBA00022448"/>
    </source>
</evidence>
<dbReference type="GO" id="GO:0005886">
    <property type="term" value="C:plasma membrane"/>
    <property type="evidence" value="ECO:0007669"/>
    <property type="project" value="UniProtKB-SubCell"/>
</dbReference>
<keyword evidence="14" id="KW-1185">Reference proteome</keyword>
<keyword evidence="9 11" id="KW-0472">Membrane</keyword>
<keyword evidence="11" id="KW-1003">Cell membrane</keyword>
<dbReference type="EMBL" id="LT838272">
    <property type="protein sequence ID" value="SMC00091.1"/>
    <property type="molecule type" value="Genomic_DNA"/>
</dbReference>
<keyword evidence="3 11" id="KW-0813">Transport</keyword>
<evidence type="ECO:0000256" key="2">
    <source>
        <dbReference type="ARBA" id="ARBA00006810"/>
    </source>
</evidence>
<dbReference type="PRINTS" id="PR00123">
    <property type="entry name" value="ATPASEA"/>
</dbReference>
<comment type="function">
    <text evidence="11 12">Key component of the proton channel; it plays a direct role in the translocation of protons across the membrane.</text>
</comment>
<evidence type="ECO:0000256" key="4">
    <source>
        <dbReference type="ARBA" id="ARBA00022547"/>
    </source>
</evidence>
<dbReference type="GO" id="GO:0042777">
    <property type="term" value="P:proton motive force-driven plasma membrane ATP synthesis"/>
    <property type="evidence" value="ECO:0007669"/>
    <property type="project" value="TreeGrafter"/>
</dbReference>
<evidence type="ECO:0000256" key="10">
    <source>
        <dbReference type="ARBA" id="ARBA00023310"/>
    </source>
</evidence>
<feature type="transmembrane region" description="Helical" evidence="11">
    <location>
        <begin position="27"/>
        <end position="50"/>
    </location>
</feature>
<dbReference type="InterPro" id="IPR000568">
    <property type="entry name" value="ATP_synth_F0_asu"/>
</dbReference>
<dbReference type="Proteomes" id="UP000192569">
    <property type="component" value="Chromosome I"/>
</dbReference>
<dbReference type="InterPro" id="IPR023011">
    <property type="entry name" value="ATP_synth_F0_asu_AS"/>
</dbReference>
<keyword evidence="6 11" id="KW-0375">Hydrogen ion transport</keyword>
<dbReference type="SUPFAM" id="SSF81336">
    <property type="entry name" value="F1F0 ATP synthase subunit A"/>
    <property type="match status" value="1"/>
</dbReference>
<dbReference type="STRING" id="698762.SAMN00808754_3278"/>
<keyword evidence="8 11" id="KW-0406">Ion transport</keyword>
<evidence type="ECO:0000313" key="13">
    <source>
        <dbReference type="EMBL" id="SMC00091.1"/>
    </source>
</evidence>
<evidence type="ECO:0000256" key="11">
    <source>
        <dbReference type="HAMAP-Rule" id="MF_01393"/>
    </source>
</evidence>
<keyword evidence="10 11" id="KW-0066">ATP synthesis</keyword>
<dbReference type="Pfam" id="PF00119">
    <property type="entry name" value="ATP-synt_A"/>
    <property type="match status" value="1"/>
</dbReference>
<dbReference type="PROSITE" id="PS00449">
    <property type="entry name" value="ATPASE_A"/>
    <property type="match status" value="1"/>
</dbReference>
<accession>A0A1W1W3Y8</accession>
<name>A0A1W1W3Y8_9FIRM</name>
<feature type="transmembrane region" description="Helical" evidence="11">
    <location>
        <begin position="174"/>
        <end position="196"/>
    </location>
</feature>
<keyword evidence="5 11" id="KW-0812">Transmembrane</keyword>
<evidence type="ECO:0000256" key="8">
    <source>
        <dbReference type="ARBA" id="ARBA00023065"/>
    </source>
</evidence>
<dbReference type="NCBIfam" id="TIGR01131">
    <property type="entry name" value="ATP_synt_6_or_A"/>
    <property type="match status" value="1"/>
</dbReference>
<evidence type="ECO:0000256" key="6">
    <source>
        <dbReference type="ARBA" id="ARBA00022781"/>
    </source>
</evidence>
<dbReference type="HAMAP" id="MF_01393">
    <property type="entry name" value="ATP_synth_a_bact"/>
    <property type="match status" value="1"/>
</dbReference>
<feature type="transmembrane region" description="Helical" evidence="11">
    <location>
        <begin position="202"/>
        <end position="224"/>
    </location>
</feature>